<sequence>MEAKQGKVLRQGRDGIEKPVNTVLNNLRSKLAKSVVAARFPGGRQNKINRQILKCHTSESVILQASACCHLDHR</sequence>
<reference evidence="1 2" key="1">
    <citation type="submission" date="2015-01" db="EMBL/GenBank/DDBJ databases">
        <title>Evolution of Trichinella species and genotypes.</title>
        <authorList>
            <person name="Korhonen P.K."/>
            <person name="Edoardo P."/>
            <person name="Giuseppe L.R."/>
            <person name="Gasser R.B."/>
        </authorList>
    </citation>
    <scope>NUCLEOTIDE SEQUENCE [LARGE SCALE GENOMIC DNA]</scope>
    <source>
        <strain evidence="1">ISS13</strain>
    </source>
</reference>
<evidence type="ECO:0000313" key="2">
    <source>
        <dbReference type="Proteomes" id="UP000054632"/>
    </source>
</evidence>
<protein>
    <submittedName>
        <fullName evidence="1">Uncharacterized protein</fullName>
    </submittedName>
</protein>
<dbReference type="EMBL" id="JYDR01000177">
    <property type="protein sequence ID" value="KRY66230.1"/>
    <property type="molecule type" value="Genomic_DNA"/>
</dbReference>
<gene>
    <name evidence="1" type="ORF">T4A_4658</name>
</gene>
<evidence type="ECO:0000313" key="1">
    <source>
        <dbReference type="EMBL" id="KRY66230.1"/>
    </source>
</evidence>
<name>A0A0V1DY24_TRIPS</name>
<proteinExistence type="predicted"/>
<accession>A0A0V1DY24</accession>
<comment type="caution">
    <text evidence="1">The sequence shown here is derived from an EMBL/GenBank/DDBJ whole genome shotgun (WGS) entry which is preliminary data.</text>
</comment>
<dbReference type="Proteomes" id="UP000054632">
    <property type="component" value="Unassembled WGS sequence"/>
</dbReference>
<dbReference type="AlphaFoldDB" id="A0A0V1DY24"/>
<organism evidence="1 2">
    <name type="scientific">Trichinella pseudospiralis</name>
    <name type="common">Parasitic roundworm</name>
    <dbReference type="NCBI Taxonomy" id="6337"/>
    <lineage>
        <taxon>Eukaryota</taxon>
        <taxon>Metazoa</taxon>
        <taxon>Ecdysozoa</taxon>
        <taxon>Nematoda</taxon>
        <taxon>Enoplea</taxon>
        <taxon>Dorylaimia</taxon>
        <taxon>Trichinellida</taxon>
        <taxon>Trichinellidae</taxon>
        <taxon>Trichinella</taxon>
    </lineage>
</organism>